<dbReference type="GO" id="GO:0016853">
    <property type="term" value="F:isomerase activity"/>
    <property type="evidence" value="ECO:0007669"/>
    <property type="project" value="UniProtKB-KW"/>
</dbReference>
<evidence type="ECO:0000313" key="4">
    <source>
        <dbReference type="EMBL" id="TXL69864.1"/>
    </source>
</evidence>
<protein>
    <submittedName>
        <fullName evidence="4">Enoyl-CoA hydratase/isomerase family protein</fullName>
    </submittedName>
</protein>
<proteinExistence type="inferred from homology"/>
<dbReference type="GO" id="GO:0006635">
    <property type="term" value="P:fatty acid beta-oxidation"/>
    <property type="evidence" value="ECO:0007669"/>
    <property type="project" value="TreeGrafter"/>
</dbReference>
<dbReference type="EMBL" id="VDUZ01000070">
    <property type="protein sequence ID" value="TXL69864.1"/>
    <property type="molecule type" value="Genomic_DNA"/>
</dbReference>
<dbReference type="Gene3D" id="3.90.226.10">
    <property type="entry name" value="2-enoyl-CoA Hydratase, Chain A, domain 1"/>
    <property type="match status" value="1"/>
</dbReference>
<accession>A0A5C8P7W7</accession>
<evidence type="ECO:0000256" key="1">
    <source>
        <dbReference type="ARBA" id="ARBA00005254"/>
    </source>
</evidence>
<dbReference type="FunFam" id="3.90.226.10:FF:000009">
    <property type="entry name" value="Carnitinyl-CoA dehydratase"/>
    <property type="match status" value="1"/>
</dbReference>
<dbReference type="OrthoDB" id="7957667at2"/>
<dbReference type="PANTHER" id="PTHR11941">
    <property type="entry name" value="ENOYL-COA HYDRATASE-RELATED"/>
    <property type="match status" value="1"/>
</dbReference>
<dbReference type="Pfam" id="PF00378">
    <property type="entry name" value="ECH_1"/>
    <property type="match status" value="1"/>
</dbReference>
<evidence type="ECO:0000256" key="3">
    <source>
        <dbReference type="RuleBase" id="RU003707"/>
    </source>
</evidence>
<comment type="similarity">
    <text evidence="1 3">Belongs to the enoyl-CoA hydratase/isomerase family.</text>
</comment>
<dbReference type="RefSeq" id="WP_147852073.1">
    <property type="nucleotide sequence ID" value="NZ_VDUZ01000070.1"/>
</dbReference>
<reference evidence="4 5" key="1">
    <citation type="submission" date="2019-06" db="EMBL/GenBank/DDBJ databases">
        <title>New taxonomy in bacterial strain CC-CFT640, isolated from vineyard.</title>
        <authorList>
            <person name="Lin S.-Y."/>
            <person name="Tsai C.-F."/>
            <person name="Young C.-C."/>
        </authorList>
    </citation>
    <scope>NUCLEOTIDE SEQUENCE [LARGE SCALE GENOMIC DNA]</scope>
    <source>
        <strain evidence="4 5">CC-CFT640</strain>
    </source>
</reference>
<keyword evidence="2" id="KW-0456">Lyase</keyword>
<organism evidence="4 5">
    <name type="scientific">Vineibacter terrae</name>
    <dbReference type="NCBI Taxonomy" id="2586908"/>
    <lineage>
        <taxon>Bacteria</taxon>
        <taxon>Pseudomonadati</taxon>
        <taxon>Pseudomonadota</taxon>
        <taxon>Alphaproteobacteria</taxon>
        <taxon>Hyphomicrobiales</taxon>
        <taxon>Vineibacter</taxon>
    </lineage>
</organism>
<dbReference type="InterPro" id="IPR018376">
    <property type="entry name" value="Enoyl-CoA_hyd/isom_CS"/>
</dbReference>
<dbReference type="InterPro" id="IPR029045">
    <property type="entry name" value="ClpP/crotonase-like_dom_sf"/>
</dbReference>
<name>A0A5C8P7W7_9HYPH</name>
<dbReference type="GO" id="GO:0016829">
    <property type="term" value="F:lyase activity"/>
    <property type="evidence" value="ECO:0007669"/>
    <property type="project" value="UniProtKB-KW"/>
</dbReference>
<keyword evidence="5" id="KW-1185">Reference proteome</keyword>
<gene>
    <name evidence="4" type="ORF">FHP25_37165</name>
</gene>
<comment type="caution">
    <text evidence="4">The sequence shown here is derived from an EMBL/GenBank/DDBJ whole genome shotgun (WGS) entry which is preliminary data.</text>
</comment>
<dbReference type="SUPFAM" id="SSF52096">
    <property type="entry name" value="ClpP/crotonase"/>
    <property type="match status" value="1"/>
</dbReference>
<dbReference type="PANTHER" id="PTHR11941:SF54">
    <property type="entry name" value="ENOYL-COA HYDRATASE, MITOCHONDRIAL"/>
    <property type="match status" value="1"/>
</dbReference>
<dbReference type="CDD" id="cd06558">
    <property type="entry name" value="crotonase-like"/>
    <property type="match status" value="1"/>
</dbReference>
<evidence type="ECO:0000256" key="2">
    <source>
        <dbReference type="ARBA" id="ARBA00023239"/>
    </source>
</evidence>
<sequence length="257" mass="27064">MSATDTITTRMDDSVRIITINRPRVRNAIDTATMRALGVAVDAAEADAAVRVVIITGAGDIAFSAGGDMAEMRQSPSLIACDLDMRIWQDVLGRIERLTKPVIAAVNGYAYGGGTELAMACHIRVCGDGAQFGQTEIRHDHLPGAGGTQRLPRLIPLSAAYELLLTGDSLDAAGALRLGLVSQVWPKADMLANAIALARRIAQRSPIAVRYTLEAVAAGLNGSLETGLRIERAMAALVMESGAAQAGLDNFVEKARA</sequence>
<dbReference type="Proteomes" id="UP000321638">
    <property type="component" value="Unassembled WGS sequence"/>
</dbReference>
<dbReference type="AlphaFoldDB" id="A0A5C8P7W7"/>
<keyword evidence="4" id="KW-0413">Isomerase</keyword>
<dbReference type="InterPro" id="IPR001753">
    <property type="entry name" value="Enoyl-CoA_hydra/iso"/>
</dbReference>
<dbReference type="PROSITE" id="PS00166">
    <property type="entry name" value="ENOYL_COA_HYDRATASE"/>
    <property type="match status" value="1"/>
</dbReference>
<evidence type="ECO:0000313" key="5">
    <source>
        <dbReference type="Proteomes" id="UP000321638"/>
    </source>
</evidence>